<protein>
    <submittedName>
        <fullName evidence="1">Uncharacterized protein</fullName>
    </submittedName>
</protein>
<dbReference type="OrthoDB" id="2224399at2759"/>
<dbReference type="Proteomes" id="UP000245768">
    <property type="component" value="Unassembled WGS sequence"/>
</dbReference>
<dbReference type="GeneID" id="37045837"/>
<evidence type="ECO:0000313" key="1">
    <source>
        <dbReference type="EMBL" id="PWN91512.1"/>
    </source>
</evidence>
<evidence type="ECO:0000313" key="2">
    <source>
        <dbReference type="Proteomes" id="UP000245768"/>
    </source>
</evidence>
<dbReference type="InParanoid" id="A0A316YQV9"/>
<accession>A0A316YQV9</accession>
<name>A0A316YQV9_9BASI</name>
<organism evidence="1 2">
    <name type="scientific">Acaromyces ingoldii</name>
    <dbReference type="NCBI Taxonomy" id="215250"/>
    <lineage>
        <taxon>Eukaryota</taxon>
        <taxon>Fungi</taxon>
        <taxon>Dikarya</taxon>
        <taxon>Basidiomycota</taxon>
        <taxon>Ustilaginomycotina</taxon>
        <taxon>Exobasidiomycetes</taxon>
        <taxon>Exobasidiales</taxon>
        <taxon>Cryptobasidiaceae</taxon>
        <taxon>Acaromyces</taxon>
    </lineage>
</organism>
<proteinExistence type="predicted"/>
<gene>
    <name evidence="1" type="ORF">FA10DRAFT_284444</name>
</gene>
<keyword evidence="2" id="KW-1185">Reference proteome</keyword>
<sequence>MSLVTLLGQPQGSDDVSRFITSLSSDGDGDVELAVKEYPPVTYASSQEHGISLQFEQGRCQAIDLYNEGAAKGWKCFPKLPWTLTTSVSDKEQMLVIEAHTTGTDFVSILGEPSRKGGGEPLQGGGASGLGPGAWMEWQKVALAPPATVKVDLMVELKGPDARGAQRWDKEKGGKATWGVITLSLAS</sequence>
<dbReference type="EMBL" id="KZ819635">
    <property type="protein sequence ID" value="PWN91512.1"/>
    <property type="molecule type" value="Genomic_DNA"/>
</dbReference>
<reference evidence="1 2" key="1">
    <citation type="journal article" date="2018" name="Mol. Biol. Evol.">
        <title>Broad Genomic Sampling Reveals a Smut Pathogenic Ancestry of the Fungal Clade Ustilaginomycotina.</title>
        <authorList>
            <person name="Kijpornyongpan T."/>
            <person name="Mondo S.J."/>
            <person name="Barry K."/>
            <person name="Sandor L."/>
            <person name="Lee J."/>
            <person name="Lipzen A."/>
            <person name="Pangilinan J."/>
            <person name="LaButti K."/>
            <person name="Hainaut M."/>
            <person name="Henrissat B."/>
            <person name="Grigoriev I.V."/>
            <person name="Spatafora J.W."/>
            <person name="Aime M.C."/>
        </authorList>
    </citation>
    <scope>NUCLEOTIDE SEQUENCE [LARGE SCALE GENOMIC DNA]</scope>
    <source>
        <strain evidence="1 2">MCA 4198</strain>
    </source>
</reference>
<dbReference type="RefSeq" id="XP_025378710.1">
    <property type="nucleotide sequence ID" value="XM_025523921.1"/>
</dbReference>
<dbReference type="AlphaFoldDB" id="A0A316YQV9"/>